<reference evidence="1" key="1">
    <citation type="submission" date="2020-03" db="EMBL/GenBank/DDBJ databases">
        <title>Psychroflexus Maritimus sp. nov., isolate from marine sediment.</title>
        <authorList>
            <person name="Zhong Y.-L."/>
        </authorList>
    </citation>
    <scope>NUCLEOTIDE SEQUENCE</scope>
    <source>
        <strain evidence="1">C1</strain>
    </source>
</reference>
<name>A0A967AF09_9FLAO</name>
<keyword evidence="2" id="KW-1185">Reference proteome</keyword>
<dbReference type="EMBL" id="JAANAS010000072">
    <property type="protein sequence ID" value="NGZ90535.1"/>
    <property type="molecule type" value="Genomic_DNA"/>
</dbReference>
<evidence type="ECO:0000313" key="2">
    <source>
        <dbReference type="Proteomes" id="UP000643701"/>
    </source>
</evidence>
<evidence type="ECO:0000313" key="1">
    <source>
        <dbReference type="EMBL" id="NGZ90535.1"/>
    </source>
</evidence>
<comment type="caution">
    <text evidence="1">The sequence shown here is derived from an EMBL/GenBank/DDBJ whole genome shotgun (WGS) entry which is preliminary data.</text>
</comment>
<dbReference type="PROSITE" id="PS51257">
    <property type="entry name" value="PROKAR_LIPOPROTEIN"/>
    <property type="match status" value="1"/>
</dbReference>
<dbReference type="Proteomes" id="UP000643701">
    <property type="component" value="Unassembled WGS sequence"/>
</dbReference>
<dbReference type="RefSeq" id="WP_166400770.1">
    <property type="nucleotide sequence ID" value="NZ_JAANAS010000072.1"/>
</dbReference>
<dbReference type="AlphaFoldDB" id="A0A967AF09"/>
<sequence>MKIQSQLLGIGLILLFVFACKESSSKQEESKLDPTLEEFKVKDFDFPTSGVALSDDAKEAVSEWELYQAMASEIERMQKFKLEDFIANSSVIYNAADTLQKTLPQKLRNRPVLSRLKVLHSKTAQLKQLAERQQTDYQEIEKVAKEVPIDFYNLNIQLNEIFLDLPPIQD</sequence>
<accession>A0A967AF09</accession>
<evidence type="ECO:0008006" key="3">
    <source>
        <dbReference type="Google" id="ProtNLM"/>
    </source>
</evidence>
<proteinExistence type="predicted"/>
<gene>
    <name evidence="1" type="ORF">G7034_09740</name>
</gene>
<protein>
    <recommendedName>
        <fullName evidence="3">Lipoprotein</fullName>
    </recommendedName>
</protein>
<organism evidence="1 2">
    <name type="scientific">Psychroflexus maritimus</name>
    <dbReference type="NCBI Taxonomy" id="2714865"/>
    <lineage>
        <taxon>Bacteria</taxon>
        <taxon>Pseudomonadati</taxon>
        <taxon>Bacteroidota</taxon>
        <taxon>Flavobacteriia</taxon>
        <taxon>Flavobacteriales</taxon>
        <taxon>Flavobacteriaceae</taxon>
        <taxon>Psychroflexus</taxon>
    </lineage>
</organism>